<gene>
    <name evidence="13" type="ORF">V4C55_07040</name>
</gene>
<proteinExistence type="inferred from homology"/>
<dbReference type="InterPro" id="IPR013328">
    <property type="entry name" value="6PGD_dom2"/>
</dbReference>
<comment type="similarity">
    <text evidence="2 10">Belongs to the ketopantoate reductase family.</text>
</comment>
<dbReference type="Proteomes" id="UP001494588">
    <property type="component" value="Unassembled WGS sequence"/>
</dbReference>
<evidence type="ECO:0000256" key="7">
    <source>
        <dbReference type="ARBA" id="ARBA00023002"/>
    </source>
</evidence>
<comment type="catalytic activity">
    <reaction evidence="9 10">
        <text>(R)-pantoate + NADP(+) = 2-dehydropantoate + NADPH + H(+)</text>
        <dbReference type="Rhea" id="RHEA:16233"/>
        <dbReference type="ChEBI" id="CHEBI:11561"/>
        <dbReference type="ChEBI" id="CHEBI:15378"/>
        <dbReference type="ChEBI" id="CHEBI:15980"/>
        <dbReference type="ChEBI" id="CHEBI:57783"/>
        <dbReference type="ChEBI" id="CHEBI:58349"/>
        <dbReference type="EC" id="1.1.1.169"/>
    </reaction>
</comment>
<dbReference type="RefSeq" id="WP_201649770.1">
    <property type="nucleotide sequence ID" value="NZ_CAJHCS010000006.1"/>
</dbReference>
<evidence type="ECO:0000256" key="6">
    <source>
        <dbReference type="ARBA" id="ARBA00022857"/>
    </source>
</evidence>
<dbReference type="InterPro" id="IPR051402">
    <property type="entry name" value="KPR-Related"/>
</dbReference>
<dbReference type="InterPro" id="IPR008927">
    <property type="entry name" value="6-PGluconate_DH-like_C_sf"/>
</dbReference>
<dbReference type="EMBL" id="JAZHGC010000005">
    <property type="protein sequence ID" value="MEM5285455.1"/>
    <property type="molecule type" value="Genomic_DNA"/>
</dbReference>
<organism evidence="13 14">
    <name type="scientific">Paraburkholderia sabiae</name>
    <dbReference type="NCBI Taxonomy" id="273251"/>
    <lineage>
        <taxon>Bacteria</taxon>
        <taxon>Pseudomonadati</taxon>
        <taxon>Pseudomonadota</taxon>
        <taxon>Betaproteobacteria</taxon>
        <taxon>Burkholderiales</taxon>
        <taxon>Burkholderiaceae</taxon>
        <taxon>Paraburkholderia</taxon>
    </lineage>
</organism>
<evidence type="ECO:0000259" key="12">
    <source>
        <dbReference type="Pfam" id="PF08546"/>
    </source>
</evidence>
<name>A0ABU9Q7T5_9BURK</name>
<dbReference type="InterPro" id="IPR036291">
    <property type="entry name" value="NAD(P)-bd_dom_sf"/>
</dbReference>
<comment type="pathway">
    <text evidence="1 10">Cofactor biosynthesis; (R)-pantothenate biosynthesis; (R)-pantoate from 3-methyl-2-oxobutanoate: step 2/2.</text>
</comment>
<evidence type="ECO:0000256" key="2">
    <source>
        <dbReference type="ARBA" id="ARBA00007870"/>
    </source>
</evidence>
<keyword evidence="5 10" id="KW-0566">Pantothenate biosynthesis</keyword>
<protein>
    <recommendedName>
        <fullName evidence="4 10">2-dehydropantoate 2-reductase</fullName>
        <ecNumber evidence="3 10">1.1.1.169</ecNumber>
    </recommendedName>
    <alternativeName>
        <fullName evidence="8 10">Ketopantoate reductase</fullName>
    </alternativeName>
</protein>
<dbReference type="Pfam" id="PF02558">
    <property type="entry name" value="ApbA"/>
    <property type="match status" value="1"/>
</dbReference>
<dbReference type="PANTHER" id="PTHR21708:SF26">
    <property type="entry name" value="2-DEHYDROPANTOATE 2-REDUCTASE"/>
    <property type="match status" value="1"/>
</dbReference>
<comment type="function">
    <text evidence="10">Catalyzes the NADPH-dependent reduction of ketopantoate into pantoic acid.</text>
</comment>
<dbReference type="Pfam" id="PF08546">
    <property type="entry name" value="ApbA_C"/>
    <property type="match status" value="1"/>
</dbReference>
<comment type="caution">
    <text evidence="13">The sequence shown here is derived from an EMBL/GenBank/DDBJ whole genome shotgun (WGS) entry which is preliminary data.</text>
</comment>
<evidence type="ECO:0000259" key="11">
    <source>
        <dbReference type="Pfam" id="PF02558"/>
    </source>
</evidence>
<evidence type="ECO:0000256" key="10">
    <source>
        <dbReference type="RuleBase" id="RU362068"/>
    </source>
</evidence>
<evidence type="ECO:0000256" key="1">
    <source>
        <dbReference type="ARBA" id="ARBA00004994"/>
    </source>
</evidence>
<dbReference type="InterPro" id="IPR013332">
    <property type="entry name" value="KPR_N"/>
</dbReference>
<dbReference type="SUPFAM" id="SSF51735">
    <property type="entry name" value="NAD(P)-binding Rossmann-fold domains"/>
    <property type="match status" value="1"/>
</dbReference>
<dbReference type="PANTHER" id="PTHR21708">
    <property type="entry name" value="PROBABLE 2-DEHYDROPANTOATE 2-REDUCTASE"/>
    <property type="match status" value="1"/>
</dbReference>
<keyword evidence="14" id="KW-1185">Reference proteome</keyword>
<feature type="domain" description="Ketopantoate reductase C-terminal" evidence="12">
    <location>
        <begin position="170"/>
        <end position="294"/>
    </location>
</feature>
<dbReference type="NCBIfam" id="TIGR00745">
    <property type="entry name" value="apbA_panE"/>
    <property type="match status" value="1"/>
</dbReference>
<sequence>MKIAVMGAGAIGCFAGGLLARAGHDVTLIGRQNHVSVIRRDGLRFASASFDEFIQVDACTDASGVADAELILFCVKSTDTEEAAASMKPYVSEDAVIVTLQNGVDNAGRVRAIVNREVLAAVVYVGSAMQGAGHVRHHGGGDLIVEPGQSSERLAQMLSAAGISTTISANVRGALWEKLMLNCAYNAVSALVQVPFGELCRRGGTSVASAMRDIVAECIAVASADGVNVSCDVDGTVARIMATIPAGQYSSTAHDIAANRPSEIEHLNGHIVRRGAALGIATPVNHLLLMMVRVVGSPLASDRKLAAPALA</sequence>
<dbReference type="InterPro" id="IPR003710">
    <property type="entry name" value="ApbA"/>
</dbReference>
<dbReference type="Gene3D" id="1.10.1040.10">
    <property type="entry name" value="N-(1-d-carboxylethyl)-l-norvaline Dehydrogenase, domain 2"/>
    <property type="match status" value="1"/>
</dbReference>
<feature type="domain" description="Ketopantoate reductase N-terminal" evidence="11">
    <location>
        <begin position="3"/>
        <end position="147"/>
    </location>
</feature>
<dbReference type="InterPro" id="IPR013752">
    <property type="entry name" value="KPA_reductase"/>
</dbReference>
<accession>A0ABU9Q7T5</accession>
<reference evidence="13 14" key="1">
    <citation type="submission" date="2024-01" db="EMBL/GenBank/DDBJ databases">
        <title>The diversity of rhizobia nodulating Mimosa spp. in eleven states of Brazil covering several biomes is determined by host plant, location, and edaphic factors.</title>
        <authorList>
            <person name="Rouws L."/>
            <person name="Barauna A."/>
            <person name="Beukes C."/>
            <person name="De Faria S.M."/>
            <person name="Gross E."/>
            <person name="Dos Reis Junior F.B."/>
            <person name="Simon M."/>
            <person name="Maluk M."/>
            <person name="Odee D.W."/>
            <person name="Kenicer G."/>
            <person name="Young J.P.W."/>
            <person name="Reis V.M."/>
            <person name="Zilli J."/>
            <person name="James E.K."/>
        </authorList>
    </citation>
    <scope>NUCLEOTIDE SEQUENCE [LARGE SCALE GENOMIC DNA]</scope>
    <source>
        <strain evidence="13 14">JPY77</strain>
    </source>
</reference>
<keyword evidence="7 10" id="KW-0560">Oxidoreductase</keyword>
<keyword evidence="6 10" id="KW-0521">NADP</keyword>
<evidence type="ECO:0000256" key="8">
    <source>
        <dbReference type="ARBA" id="ARBA00032024"/>
    </source>
</evidence>
<dbReference type="EC" id="1.1.1.169" evidence="3 10"/>
<dbReference type="Gene3D" id="3.40.50.720">
    <property type="entry name" value="NAD(P)-binding Rossmann-like Domain"/>
    <property type="match status" value="1"/>
</dbReference>
<evidence type="ECO:0000313" key="13">
    <source>
        <dbReference type="EMBL" id="MEM5285455.1"/>
    </source>
</evidence>
<evidence type="ECO:0000256" key="4">
    <source>
        <dbReference type="ARBA" id="ARBA00019465"/>
    </source>
</evidence>
<evidence type="ECO:0000256" key="9">
    <source>
        <dbReference type="ARBA" id="ARBA00048793"/>
    </source>
</evidence>
<evidence type="ECO:0000256" key="3">
    <source>
        <dbReference type="ARBA" id="ARBA00013014"/>
    </source>
</evidence>
<evidence type="ECO:0000256" key="5">
    <source>
        <dbReference type="ARBA" id="ARBA00022655"/>
    </source>
</evidence>
<evidence type="ECO:0000313" key="14">
    <source>
        <dbReference type="Proteomes" id="UP001494588"/>
    </source>
</evidence>
<dbReference type="SUPFAM" id="SSF48179">
    <property type="entry name" value="6-phosphogluconate dehydrogenase C-terminal domain-like"/>
    <property type="match status" value="1"/>
</dbReference>